<evidence type="ECO:0008006" key="4">
    <source>
        <dbReference type="Google" id="ProtNLM"/>
    </source>
</evidence>
<dbReference type="PANTHER" id="PTHR38849">
    <property type="entry name" value="SMALL SECRETED PROTEIN"/>
    <property type="match status" value="1"/>
</dbReference>
<comment type="caution">
    <text evidence="2">The sequence shown here is derived from an EMBL/GenBank/DDBJ whole genome shotgun (WGS) entry which is preliminary data.</text>
</comment>
<reference evidence="2 3" key="1">
    <citation type="journal article" date="2018" name="PLoS Pathog.">
        <title>Evolution of structural diversity of trichothecenes, a family of toxins produced by plant pathogenic and entomopathogenic fungi.</title>
        <authorList>
            <person name="Proctor R.H."/>
            <person name="McCormick S.P."/>
            <person name="Kim H.S."/>
            <person name="Cardoza R.E."/>
            <person name="Stanley A.M."/>
            <person name="Lindo L."/>
            <person name="Kelly A."/>
            <person name="Brown D.W."/>
            <person name="Lee T."/>
            <person name="Vaughan M.M."/>
            <person name="Alexander N.J."/>
            <person name="Busman M."/>
            <person name="Gutierrez S."/>
        </authorList>
    </citation>
    <scope>NUCLEOTIDE SEQUENCE [LARGE SCALE GENOMIC DNA]</scope>
    <source>
        <strain evidence="2 3">IBT 40837</strain>
    </source>
</reference>
<feature type="chain" id="PRO_5017411269" description="Small secreted" evidence="1">
    <location>
        <begin position="19"/>
        <end position="174"/>
    </location>
</feature>
<organism evidence="2 3">
    <name type="scientific">Trichoderma arundinaceum</name>
    <dbReference type="NCBI Taxonomy" id="490622"/>
    <lineage>
        <taxon>Eukaryota</taxon>
        <taxon>Fungi</taxon>
        <taxon>Dikarya</taxon>
        <taxon>Ascomycota</taxon>
        <taxon>Pezizomycotina</taxon>
        <taxon>Sordariomycetes</taxon>
        <taxon>Hypocreomycetidae</taxon>
        <taxon>Hypocreales</taxon>
        <taxon>Hypocreaceae</taxon>
        <taxon>Trichoderma</taxon>
    </lineage>
</organism>
<dbReference type="AlphaFoldDB" id="A0A395NPS0"/>
<feature type="signal peptide" evidence="1">
    <location>
        <begin position="1"/>
        <end position="18"/>
    </location>
</feature>
<evidence type="ECO:0000313" key="3">
    <source>
        <dbReference type="Proteomes" id="UP000266272"/>
    </source>
</evidence>
<dbReference type="OrthoDB" id="2151417at2759"/>
<evidence type="ECO:0000256" key="1">
    <source>
        <dbReference type="SAM" id="SignalP"/>
    </source>
</evidence>
<accession>A0A395NPS0</accession>
<keyword evidence="3" id="KW-1185">Reference proteome</keyword>
<sequence length="174" mass="18578">MHFTKIYLAISLASSALALPISGGASMAKRALQFREYADFQISDGKAGNALNAAKAKFPIDLNNLKGVSDSDLAIIKAARETAEDAETDAFNPQIKAASGDAADALQNGKIQNKVLKLFLEVTALQIEQAQGDDNQDKIDEEQTKLNKNVSLDKKAAGQASKGVVFKKDVQPDN</sequence>
<dbReference type="EMBL" id="PXOA01000244">
    <property type="protein sequence ID" value="RFU77944.1"/>
    <property type="molecule type" value="Genomic_DNA"/>
</dbReference>
<keyword evidence="1" id="KW-0732">Signal</keyword>
<name>A0A395NPS0_TRIAR</name>
<protein>
    <recommendedName>
        <fullName evidence="4">Small secreted</fullName>
    </recommendedName>
</protein>
<proteinExistence type="predicted"/>
<dbReference type="Proteomes" id="UP000266272">
    <property type="component" value="Unassembled WGS sequence"/>
</dbReference>
<gene>
    <name evidence="2" type="ORF">TARUN_4274</name>
</gene>
<dbReference type="PANTHER" id="PTHR38849:SF1">
    <property type="entry name" value="SMALL SECRETED PROTEIN"/>
    <property type="match status" value="1"/>
</dbReference>
<evidence type="ECO:0000313" key="2">
    <source>
        <dbReference type="EMBL" id="RFU77944.1"/>
    </source>
</evidence>